<dbReference type="AlphaFoldDB" id="A0A8H4QMX1"/>
<reference evidence="1 2" key="1">
    <citation type="submission" date="2019-12" db="EMBL/GenBank/DDBJ databases">
        <authorList>
            <person name="Floudas D."/>
            <person name="Bentzer J."/>
            <person name="Ahren D."/>
            <person name="Johansson T."/>
            <person name="Persson P."/>
            <person name="Tunlid A."/>
        </authorList>
    </citation>
    <scope>NUCLEOTIDE SEQUENCE [LARGE SCALE GENOMIC DNA]</scope>
    <source>
        <strain evidence="1 2">CBS 102.39</strain>
    </source>
</reference>
<name>A0A8H4QMX1_9AGAR</name>
<keyword evidence="2" id="KW-1185">Reference proteome</keyword>
<sequence>MQSVLAPRASVALTATAAPRPLLLRPLPRPAKVHAKRPTLLLPLVTLKRLGNAPMGNVPVLRASAALVAFAAIRREVLLQLNALDVLGLPTPVRVARSVRTGNVLARRANVMLTANAARRQHARLPLHAPGVGMLVRPM</sequence>
<dbReference type="Proteomes" id="UP000521872">
    <property type="component" value="Unassembled WGS sequence"/>
</dbReference>
<dbReference type="EMBL" id="JAACJL010000045">
    <property type="protein sequence ID" value="KAF4614014.1"/>
    <property type="molecule type" value="Genomic_DNA"/>
</dbReference>
<comment type="caution">
    <text evidence="1">The sequence shown here is derived from an EMBL/GenBank/DDBJ whole genome shotgun (WGS) entry which is preliminary data.</text>
</comment>
<evidence type="ECO:0000313" key="1">
    <source>
        <dbReference type="EMBL" id="KAF4614014.1"/>
    </source>
</evidence>
<protein>
    <submittedName>
        <fullName evidence="1">Uncharacterized protein</fullName>
    </submittedName>
</protein>
<gene>
    <name evidence="1" type="ORF">D9613_007430</name>
</gene>
<accession>A0A8H4QMX1</accession>
<evidence type="ECO:0000313" key="2">
    <source>
        <dbReference type="Proteomes" id="UP000521872"/>
    </source>
</evidence>
<proteinExistence type="predicted"/>
<organism evidence="1 2">
    <name type="scientific">Agrocybe pediades</name>
    <dbReference type="NCBI Taxonomy" id="84607"/>
    <lineage>
        <taxon>Eukaryota</taxon>
        <taxon>Fungi</taxon>
        <taxon>Dikarya</taxon>
        <taxon>Basidiomycota</taxon>
        <taxon>Agaricomycotina</taxon>
        <taxon>Agaricomycetes</taxon>
        <taxon>Agaricomycetidae</taxon>
        <taxon>Agaricales</taxon>
        <taxon>Agaricineae</taxon>
        <taxon>Strophariaceae</taxon>
        <taxon>Agrocybe</taxon>
    </lineage>
</organism>